<protein>
    <recommendedName>
        <fullName evidence="6">Glucose-methanol-choline oxidoreductase C-terminal domain-containing protein</fullName>
    </recommendedName>
</protein>
<comment type="similarity">
    <text evidence="2">Belongs to the GMC oxidoreductase family.</text>
</comment>
<dbReference type="Gene3D" id="3.50.50.60">
    <property type="entry name" value="FAD/NAD(P)-binding domain"/>
    <property type="match status" value="2"/>
</dbReference>
<evidence type="ECO:0000256" key="5">
    <source>
        <dbReference type="ARBA" id="ARBA00023002"/>
    </source>
</evidence>
<organism evidence="7">
    <name type="scientific">marine metagenome</name>
    <dbReference type="NCBI Taxonomy" id="408172"/>
    <lineage>
        <taxon>unclassified sequences</taxon>
        <taxon>metagenomes</taxon>
        <taxon>ecological metagenomes</taxon>
    </lineage>
</organism>
<gene>
    <name evidence="7" type="ORF">METZ01_LOCUS113937</name>
</gene>
<keyword evidence="4" id="KW-0274">FAD</keyword>
<dbReference type="AlphaFoldDB" id="A0A381XA21"/>
<dbReference type="EMBL" id="UINC01014297">
    <property type="protein sequence ID" value="SVA61083.1"/>
    <property type="molecule type" value="Genomic_DNA"/>
</dbReference>
<reference evidence="7" key="1">
    <citation type="submission" date="2018-05" db="EMBL/GenBank/DDBJ databases">
        <authorList>
            <person name="Lanie J.A."/>
            <person name="Ng W.-L."/>
            <person name="Kazmierczak K.M."/>
            <person name="Andrzejewski T.M."/>
            <person name="Davidsen T.M."/>
            <person name="Wayne K.J."/>
            <person name="Tettelin H."/>
            <person name="Glass J.I."/>
            <person name="Rusch D."/>
            <person name="Podicherti R."/>
            <person name="Tsui H.-C.T."/>
            <person name="Winkler M.E."/>
        </authorList>
    </citation>
    <scope>NUCLEOTIDE SEQUENCE</scope>
</reference>
<sequence>MEYEHGDIQSDICIIGGGAAGISIANEFNNSKFRTVILESGSLDYDSKIQELYDGEFTFSGFGLKKNSYDVLTADRLRYFGGTTGHWSGMVAPYDDIDFKKRMWVPNSGWPFNRDHLMPYYDRASKLLGIPKYNFDPVPNHDPKRRPLYFGEETVNTKLFYAARTGNRLRFGDVFFEDFKKSKNIKLFINATVSSLNVNQEGKFIESLSVFKNDINKNKVTVKSKVYILSCGAVENARILLLSDSVMKKGLCNTNDLVGRFFQGHGITYDLKTYIHMLIDNKKIFDLYGLHKYKSTNVFGFLTLSPKLQEKNKLLNSFFSINEWSSIIKDDKVTTSMKKQYMDFLNNLGIDTSDKWYSVNSVMAYEQEPQFHNRVSLINDRDWLNQRKVRVSSKISELQIRTLTETFRVFGNILGEKFLGKIRIPSEIQELFSHSRQWGHYMGTTRMSKSSSDGVVNENCKSHSIDNLYINGSSVFPTGSATNPTYTILAMSIRLADYLKKEVLKNA</sequence>
<keyword evidence="5" id="KW-0560">Oxidoreductase</keyword>
<dbReference type="InterPro" id="IPR051473">
    <property type="entry name" value="P2Ox-like"/>
</dbReference>
<evidence type="ECO:0000256" key="2">
    <source>
        <dbReference type="ARBA" id="ARBA00010790"/>
    </source>
</evidence>
<evidence type="ECO:0000256" key="4">
    <source>
        <dbReference type="ARBA" id="ARBA00022827"/>
    </source>
</evidence>
<dbReference type="InterPro" id="IPR007867">
    <property type="entry name" value="GMC_OxRtase_C"/>
</dbReference>
<accession>A0A381XA21</accession>
<dbReference type="GO" id="GO:0016614">
    <property type="term" value="F:oxidoreductase activity, acting on CH-OH group of donors"/>
    <property type="evidence" value="ECO:0007669"/>
    <property type="project" value="InterPro"/>
</dbReference>
<proteinExistence type="inferred from homology"/>
<dbReference type="SUPFAM" id="SSF51905">
    <property type="entry name" value="FAD/NAD(P)-binding domain"/>
    <property type="match status" value="1"/>
</dbReference>
<keyword evidence="3" id="KW-0285">Flavoprotein</keyword>
<dbReference type="PANTHER" id="PTHR42784">
    <property type="entry name" value="PYRANOSE 2-OXIDASE"/>
    <property type="match status" value="1"/>
</dbReference>
<evidence type="ECO:0000256" key="1">
    <source>
        <dbReference type="ARBA" id="ARBA00001974"/>
    </source>
</evidence>
<dbReference type="PANTHER" id="PTHR42784:SF1">
    <property type="entry name" value="PYRANOSE 2-OXIDASE"/>
    <property type="match status" value="1"/>
</dbReference>
<dbReference type="InterPro" id="IPR036188">
    <property type="entry name" value="FAD/NAD-bd_sf"/>
</dbReference>
<evidence type="ECO:0000259" key="6">
    <source>
        <dbReference type="Pfam" id="PF05199"/>
    </source>
</evidence>
<evidence type="ECO:0000313" key="7">
    <source>
        <dbReference type="EMBL" id="SVA61083.1"/>
    </source>
</evidence>
<evidence type="ECO:0000256" key="3">
    <source>
        <dbReference type="ARBA" id="ARBA00022630"/>
    </source>
</evidence>
<feature type="domain" description="Glucose-methanol-choline oxidoreductase C-terminal" evidence="6">
    <location>
        <begin position="372"/>
        <end position="491"/>
    </location>
</feature>
<comment type="cofactor">
    <cofactor evidence="1">
        <name>FAD</name>
        <dbReference type="ChEBI" id="CHEBI:57692"/>
    </cofactor>
</comment>
<dbReference type="Pfam" id="PF05199">
    <property type="entry name" value="GMC_oxred_C"/>
    <property type="match status" value="1"/>
</dbReference>
<name>A0A381XA21_9ZZZZ</name>